<sequence>MRRQLRAQTNDETLRQPGYPRHRAQTAHDIGSGSEYIPRYESSFYAGQPQSFSMPSLVRTVTASPQPLSRALTPTPQVVSVDPQRSASKQYAPSTSEGFMRRVSRSRSASTLSFRKWRVKNKSTPNVNSQPNDSRPNSPVWGPRVQSPMLMINREYMGPDTSVSTAPSVNSFDLSLSPTSSHQLSSAMDQRSLVSPLQGGDITSDSFSSLLANDCDTPHIPQSHAYVPFNDNSFSSRRPSEETNLLYPRETEHSSVNKSWFPEKQPDTTSDSHKRTDVIWLHDTSADGSTANSLPLPTSDPTTWNHVTSQPSYDTQEVLDPLKKSQGMSPSPALRVVKLDQIAPPPSSVPEDSSTQNVPESPSIFHPKLNLSKPLPELETETPASETDTWPYESDKDVSIATSEVEEVHGDVVKALPTPAFNDSGSQSQSRLEPTLDPLVSIYSGVSSQSSPNKSLSLASRLSDSNHTVGRKDSVEATTQCAPEGIDDMLLAALNIASETPSTSLPVSFAPFERDTSSASTKELPDSASHGLPDSRNSTPAASSWDDPTNKMAPHVEEFQAQQASLRGTIETSKAEILQLREKIRAFRVEVGGDSGSLNGSPLDLNMSSLSSTQKRRLRDSLASMDNLDQRLSEMLEHNASVN</sequence>
<dbReference type="STRING" id="425264.A0A3G2S5S9"/>
<dbReference type="OrthoDB" id="3366874at2759"/>
<feature type="compositionally biased region" description="Basic and acidic residues" evidence="1">
    <location>
        <begin position="264"/>
        <end position="273"/>
    </location>
</feature>
<feature type="region of interest" description="Disordered" evidence="1">
    <location>
        <begin position="502"/>
        <end position="551"/>
    </location>
</feature>
<accession>A0A3G2S5S9</accession>
<feature type="region of interest" description="Disordered" evidence="1">
    <location>
        <begin position="65"/>
        <end position="145"/>
    </location>
</feature>
<feature type="compositionally biased region" description="Low complexity" evidence="1">
    <location>
        <begin position="446"/>
        <end position="460"/>
    </location>
</feature>
<feature type="region of interest" description="Disordered" evidence="1">
    <location>
        <begin position="343"/>
        <end position="394"/>
    </location>
</feature>
<evidence type="ECO:0000313" key="2">
    <source>
        <dbReference type="EMBL" id="AYO43424.1"/>
    </source>
</evidence>
<feature type="region of interest" description="Disordered" evidence="1">
    <location>
        <begin position="446"/>
        <end position="481"/>
    </location>
</feature>
<dbReference type="EMBL" id="CP033151">
    <property type="protein sequence ID" value="AYO43424.1"/>
    <property type="molecule type" value="Genomic_DNA"/>
</dbReference>
<feature type="compositionally biased region" description="Polar residues" evidence="1">
    <location>
        <begin position="65"/>
        <end position="97"/>
    </location>
</feature>
<name>A0A3G2S5S9_MALR7</name>
<proteinExistence type="predicted"/>
<feature type="compositionally biased region" description="Polar residues" evidence="1">
    <location>
        <begin position="350"/>
        <end position="360"/>
    </location>
</feature>
<feature type="compositionally biased region" description="Polar residues" evidence="1">
    <location>
        <begin position="596"/>
        <end position="612"/>
    </location>
</feature>
<feature type="region of interest" description="Disordered" evidence="1">
    <location>
        <begin position="1"/>
        <end position="33"/>
    </location>
</feature>
<dbReference type="Proteomes" id="UP000269793">
    <property type="component" value="Chromosome IV"/>
</dbReference>
<reference evidence="2 3" key="1">
    <citation type="submission" date="2018-10" db="EMBL/GenBank/DDBJ databases">
        <title>Complete genome sequence of Malassezia restricta CBS 7877.</title>
        <authorList>
            <person name="Morand S.C."/>
            <person name="Bertignac M."/>
            <person name="Iltis A."/>
            <person name="Kolder I."/>
            <person name="Pirovano W."/>
            <person name="Jourdain R."/>
            <person name="Clavaud C."/>
        </authorList>
    </citation>
    <scope>NUCLEOTIDE SEQUENCE [LARGE SCALE GENOMIC DNA]</scope>
    <source>
        <strain evidence="2 3">CBS 7877</strain>
    </source>
</reference>
<feature type="compositionally biased region" description="Polar residues" evidence="1">
    <location>
        <begin position="1"/>
        <end position="11"/>
    </location>
</feature>
<feature type="region of interest" description="Disordered" evidence="1">
    <location>
        <begin position="222"/>
        <end position="273"/>
    </location>
</feature>
<keyword evidence="3" id="KW-1185">Reference proteome</keyword>
<feature type="region of interest" description="Disordered" evidence="1">
    <location>
        <begin position="593"/>
        <end position="612"/>
    </location>
</feature>
<feature type="compositionally biased region" description="Polar residues" evidence="1">
    <location>
        <begin position="122"/>
        <end position="137"/>
    </location>
</feature>
<evidence type="ECO:0000256" key="1">
    <source>
        <dbReference type="SAM" id="MobiDB-lite"/>
    </source>
</evidence>
<evidence type="ECO:0000313" key="3">
    <source>
        <dbReference type="Proteomes" id="UP000269793"/>
    </source>
</evidence>
<dbReference type="AlphaFoldDB" id="A0A3G2S5S9"/>
<gene>
    <name evidence="2" type="ORF">DNF11_2474</name>
</gene>
<organism evidence="2 3">
    <name type="scientific">Malassezia restricta (strain ATCC 96810 / NBRC 103918 / CBS 7877)</name>
    <name type="common">Seborrheic dermatitis infection agent</name>
    <dbReference type="NCBI Taxonomy" id="425264"/>
    <lineage>
        <taxon>Eukaryota</taxon>
        <taxon>Fungi</taxon>
        <taxon>Dikarya</taxon>
        <taxon>Basidiomycota</taxon>
        <taxon>Ustilaginomycotina</taxon>
        <taxon>Malasseziomycetes</taxon>
        <taxon>Malasseziales</taxon>
        <taxon>Malasseziaceae</taxon>
        <taxon>Malassezia</taxon>
    </lineage>
</organism>
<dbReference type="VEuPathDB" id="FungiDB:DNF11_2474"/>
<protein>
    <submittedName>
        <fullName evidence="2">Uncharacterized protein</fullName>
    </submittedName>
</protein>